<dbReference type="SUPFAM" id="SSF63848">
    <property type="entry name" value="Cell-division inhibitor MinC, C-terminal domain"/>
    <property type="match status" value="1"/>
</dbReference>
<dbReference type="PANTHER" id="PTHR38032:SF1">
    <property type="entry name" value="RNA-BINDING PROTEIN KHPB N-TERMINAL DOMAIN-CONTAINING PROTEIN"/>
    <property type="match status" value="1"/>
</dbReference>
<dbReference type="KEGG" id="rfo:REIFOR_02330"/>
<proteinExistence type="predicted"/>
<dbReference type="AlphaFoldDB" id="A0A2K8KUD7"/>
<dbReference type="OrthoDB" id="5807941at2"/>
<evidence type="ECO:0000313" key="2">
    <source>
        <dbReference type="EMBL" id="ATX77461.1"/>
    </source>
</evidence>
<dbReference type="InterPro" id="IPR036145">
    <property type="entry name" value="MinC_C_sf"/>
</dbReference>
<dbReference type="InterPro" id="IPR046866">
    <property type="entry name" value="FapA_N"/>
</dbReference>
<dbReference type="EMBL" id="CP011797">
    <property type="protein sequence ID" value="ATX77461.1"/>
    <property type="molecule type" value="Genomic_DNA"/>
</dbReference>
<dbReference type="GO" id="GO:0000902">
    <property type="term" value="P:cell morphogenesis"/>
    <property type="evidence" value="ECO:0007669"/>
    <property type="project" value="InterPro"/>
</dbReference>
<evidence type="ECO:0000259" key="1">
    <source>
        <dbReference type="Pfam" id="PF20250"/>
    </source>
</evidence>
<dbReference type="Proteomes" id="UP000229757">
    <property type="component" value="Chromosome"/>
</dbReference>
<dbReference type="Gene3D" id="2.160.20.70">
    <property type="match status" value="1"/>
</dbReference>
<protein>
    <recommendedName>
        <fullName evidence="1">Flagellar Assembly Protein A N-terminal region domain-containing protein</fullName>
    </recommendedName>
</protein>
<keyword evidence="3" id="KW-1185">Reference proteome</keyword>
<sequence length="557" mass="60808">MTNNIEQIRPKHLAFNLEVDEKSGTAFGVLLASEVRSKLKRAHIDKALSEASLLEWRIAGSIIDTLLDYYDQKVPCRLAIASRCDATFEVVLSEDHMAAYIDVVPAQGGVDLSVENLREGLSANLVAADLIDLASLKAVVAAPEARRITVAIGRAAMPGVDSQFISLVAQDSIQPSGEVRAINDSIDHLAGKSYVIVEPRTAIMERLPPKPGKDGYNIFSEALKSSPGIVIPWSRNMTGTFFDKENPEIIYAHITGHPVIFEDGGRIDTSLEFDKIDITTGHVEFDGSVLIKGDVHPDMKVKATGNIFIKGIVERAQVKAGNNLIVDGGVLGDPNMDVPGIGLPEYDCVLEAGGSIEAQYINLAYLNAGKNITVKEYIFNSNLKAGKRVAVGNKGGKGRLVGGETHAVESVTAKTLGSQAYSVTKITLGYSKVVTDLFRKLDFIRDQRVNQAKKLRNLLPPAVPAGSEEIARSKDELHKIRKIESSLLILQDALKEIDRRRRRATPQEHDHPTPFISAKSTSYPNCYLEINGASVRTKTEQQAIIYVKKDGIIVRRK</sequence>
<evidence type="ECO:0000313" key="3">
    <source>
        <dbReference type="Proteomes" id="UP000229757"/>
    </source>
</evidence>
<feature type="domain" description="Flagellar Assembly Protein A N-terminal region" evidence="1">
    <location>
        <begin position="88"/>
        <end position="261"/>
    </location>
</feature>
<name>A0A2K8KUD7_9GAMM</name>
<dbReference type="InterPro" id="IPR016098">
    <property type="entry name" value="CAP/MinC_C"/>
</dbReference>
<reference evidence="2 3" key="1">
    <citation type="journal article" date="2017" name="Environ. Microbiol.">
        <title>Genomic and physiological analyses of 'Reinekea forsetii' reveal a versatile opportunistic lifestyle during spring algae blooms.</title>
        <authorList>
            <person name="Avci B."/>
            <person name="Hahnke R.L."/>
            <person name="Chafee M."/>
            <person name="Fischer T."/>
            <person name="Gruber-Vodicka H."/>
            <person name="Tegetmeyer H.E."/>
            <person name="Harder J."/>
            <person name="Fuchs B.M."/>
            <person name="Amann R.I."/>
            <person name="Teeling H."/>
        </authorList>
    </citation>
    <scope>NUCLEOTIDE SEQUENCE [LARGE SCALE GENOMIC DNA]</scope>
    <source>
        <strain evidence="2 3">Hel1_31_D35</strain>
    </source>
</reference>
<dbReference type="RefSeq" id="WP_100257717.1">
    <property type="nucleotide sequence ID" value="NZ_CP011797.1"/>
</dbReference>
<dbReference type="InterPro" id="IPR046865">
    <property type="entry name" value="FapA_b_solenoid"/>
</dbReference>
<accession>A0A2K8KUD7</accession>
<organism evidence="2 3">
    <name type="scientific">Reinekea forsetii</name>
    <dbReference type="NCBI Taxonomy" id="1336806"/>
    <lineage>
        <taxon>Bacteria</taxon>
        <taxon>Pseudomonadati</taxon>
        <taxon>Pseudomonadota</taxon>
        <taxon>Gammaproteobacteria</taxon>
        <taxon>Oceanospirillales</taxon>
        <taxon>Saccharospirillaceae</taxon>
        <taxon>Reinekea</taxon>
    </lineage>
</organism>
<dbReference type="PANTHER" id="PTHR38032">
    <property type="entry name" value="POLYMERASE-RELATED"/>
    <property type="match status" value="1"/>
</dbReference>
<dbReference type="Pfam" id="PF20250">
    <property type="entry name" value="FapA_N"/>
    <property type="match status" value="1"/>
</dbReference>
<dbReference type="Pfam" id="PF03961">
    <property type="entry name" value="FapA"/>
    <property type="match status" value="1"/>
</dbReference>
<gene>
    <name evidence="2" type="ORF">REIFOR_02330</name>
</gene>
<dbReference type="InterPro" id="IPR005646">
    <property type="entry name" value="FapA"/>
</dbReference>